<dbReference type="Proteomes" id="UP000779070">
    <property type="component" value="Unassembled WGS sequence"/>
</dbReference>
<evidence type="ECO:0000256" key="1">
    <source>
        <dbReference type="SAM" id="SignalP"/>
    </source>
</evidence>
<name>A0ABS3A361_9VIBR</name>
<reference evidence="2 3" key="1">
    <citation type="submission" date="2021-02" db="EMBL/GenBank/DDBJ databases">
        <title>Draft Genome Sequences of 5 Vibrio neptunius Strains Isolated From of Bivalve Hatcheries.</title>
        <authorList>
            <person name="Galvis F."/>
            <person name="Barja J.L."/>
            <person name="Lemos M.L."/>
            <person name="Balado M."/>
        </authorList>
    </citation>
    <scope>NUCLEOTIDE SEQUENCE [LARGE SCALE GENOMIC DNA]</scope>
    <source>
        <strain evidence="2 3">PP-145.98</strain>
    </source>
</reference>
<comment type="caution">
    <text evidence="2">The sequence shown here is derived from an EMBL/GenBank/DDBJ whole genome shotgun (WGS) entry which is preliminary data.</text>
</comment>
<dbReference type="GO" id="GO:0016787">
    <property type="term" value="F:hydrolase activity"/>
    <property type="evidence" value="ECO:0007669"/>
    <property type="project" value="UniProtKB-KW"/>
</dbReference>
<dbReference type="EMBL" id="JAFHLB010000014">
    <property type="protein sequence ID" value="MBN3578445.1"/>
    <property type="molecule type" value="Genomic_DNA"/>
</dbReference>
<protein>
    <submittedName>
        <fullName evidence="2">Glycosyl hydrolase</fullName>
    </submittedName>
</protein>
<keyword evidence="2" id="KW-0378">Hydrolase</keyword>
<dbReference type="InterPro" id="IPR021459">
    <property type="entry name" value="GH101-related"/>
</dbReference>
<dbReference type="Pfam" id="PF11308">
    <property type="entry name" value="Glyco_hydro_129"/>
    <property type="match status" value="1"/>
</dbReference>
<feature type="chain" id="PRO_5047211547" evidence="1">
    <location>
        <begin position="26"/>
        <end position="757"/>
    </location>
</feature>
<accession>A0ABS3A361</accession>
<dbReference type="RefSeq" id="WP_206370109.1">
    <property type="nucleotide sequence ID" value="NZ_CAWPTM010000051.1"/>
</dbReference>
<proteinExistence type="predicted"/>
<gene>
    <name evidence="2" type="ORF">JYA62_12310</name>
</gene>
<keyword evidence="3" id="KW-1185">Reference proteome</keyword>
<sequence>MPAKLNPLTTLASFSLLAISFAVTAQDVILSDQANHISISPHNLGIRWNNLIVNSASLRVNGQPQTSSQLKEESSNQANWILQPSGLKTSAVLKNGALELSFSVTKQPPISRGKPLVLSWFDLAQTQTDTLYLPFSEGMRIPTNNKIWANYLQENHSGANTTQDLKMPFWTVQQGEQTISFQLITPTNNILSFSSSEPNVDMKAKHQFTSLNQNHAFKVRITVGNDWLDGAKAYRQWRIDHNLSSTLADKTKTNPQLVKLIGASQVYLFGKDMISTDDVKDWWGLKNWYFKQTSLTIPRSATTQLKPLKKGVDLMNHYHKQVLVDSLNASLHLMYSAPAPSQNNNTIADQFQVAQQRKRWLIEQASPYLIAPDRWGQALSSDMLANMSKAGLSKLWLGFDNWMPAFYQPKVIDAAKRSGYLVATYDSYNTAIPRGLNDTWLTAQLPESMREQCAIEQANGKKKKGFRGHGYYLNPNCQLDYVRQRVKDIVKYGRFNSLFLDVDATAMAREDYRDHSSESAMLNAFNQRMDWIAEQNDVVLGSEDGNSLTTTGIAFAHGLETVGFGWTDNEMKHDRHSPYFLGRWYPDHKPEFFFKRAQVKEPYKTLLFMPQFRVPLYQTVFHDEVINSHHWHSDSLKFTNVQAERDLTSMLYNTPPMVHLTRDEASEPNSPRLAALTHYQQGYKPIHEQLWDKQLLDFKWIDESGQIQQTVFSDGSTITANFGSKSINLSEIKISPYSIVAKLSNGRQVNWQANPNQ</sequence>
<organism evidence="2 3">
    <name type="scientific">Vibrio neptunius</name>
    <dbReference type="NCBI Taxonomy" id="170651"/>
    <lineage>
        <taxon>Bacteria</taxon>
        <taxon>Pseudomonadati</taxon>
        <taxon>Pseudomonadota</taxon>
        <taxon>Gammaproteobacteria</taxon>
        <taxon>Vibrionales</taxon>
        <taxon>Vibrionaceae</taxon>
        <taxon>Vibrio</taxon>
    </lineage>
</organism>
<feature type="signal peptide" evidence="1">
    <location>
        <begin position="1"/>
        <end position="25"/>
    </location>
</feature>
<evidence type="ECO:0000313" key="3">
    <source>
        <dbReference type="Proteomes" id="UP000779070"/>
    </source>
</evidence>
<keyword evidence="1" id="KW-0732">Signal</keyword>
<evidence type="ECO:0000313" key="2">
    <source>
        <dbReference type="EMBL" id="MBN3578445.1"/>
    </source>
</evidence>